<dbReference type="Proteomes" id="UP000320735">
    <property type="component" value="Unassembled WGS sequence"/>
</dbReference>
<protein>
    <submittedName>
        <fullName evidence="3">Cytochrome C assembly protein</fullName>
    </submittedName>
</protein>
<dbReference type="PANTHER" id="PTHR38034">
    <property type="entry name" value="INNER MEMBRANE PROTEIN YPJD"/>
    <property type="match status" value="1"/>
</dbReference>
<feature type="transmembrane region" description="Helical" evidence="1">
    <location>
        <begin position="6"/>
        <end position="23"/>
    </location>
</feature>
<gene>
    <name evidence="3" type="ORF">CA54_27700</name>
</gene>
<accession>A0A5C6BPE5</accession>
<feature type="transmembrane region" description="Helical" evidence="1">
    <location>
        <begin position="250"/>
        <end position="269"/>
    </location>
</feature>
<feature type="transmembrane region" description="Helical" evidence="1">
    <location>
        <begin position="134"/>
        <end position="154"/>
    </location>
</feature>
<organism evidence="3 4">
    <name type="scientific">Symmachiella macrocystis</name>
    <dbReference type="NCBI Taxonomy" id="2527985"/>
    <lineage>
        <taxon>Bacteria</taxon>
        <taxon>Pseudomonadati</taxon>
        <taxon>Planctomycetota</taxon>
        <taxon>Planctomycetia</taxon>
        <taxon>Planctomycetales</taxon>
        <taxon>Planctomycetaceae</taxon>
        <taxon>Symmachiella</taxon>
    </lineage>
</organism>
<dbReference type="InterPro" id="IPR052372">
    <property type="entry name" value="YpjD/HemX"/>
</dbReference>
<keyword evidence="1" id="KW-0472">Membrane</keyword>
<keyword evidence="1" id="KW-1133">Transmembrane helix</keyword>
<dbReference type="GO" id="GO:0005886">
    <property type="term" value="C:plasma membrane"/>
    <property type="evidence" value="ECO:0007669"/>
    <property type="project" value="TreeGrafter"/>
</dbReference>
<evidence type="ECO:0000313" key="4">
    <source>
        <dbReference type="Proteomes" id="UP000320735"/>
    </source>
</evidence>
<keyword evidence="1" id="KW-0812">Transmembrane</keyword>
<dbReference type="EMBL" id="SJPP01000001">
    <property type="protein sequence ID" value="TWU13928.1"/>
    <property type="molecule type" value="Genomic_DNA"/>
</dbReference>
<evidence type="ECO:0000313" key="3">
    <source>
        <dbReference type="EMBL" id="TWU13928.1"/>
    </source>
</evidence>
<dbReference type="GO" id="GO:0020037">
    <property type="term" value="F:heme binding"/>
    <property type="evidence" value="ECO:0007669"/>
    <property type="project" value="InterPro"/>
</dbReference>
<evidence type="ECO:0000256" key="1">
    <source>
        <dbReference type="SAM" id="Phobius"/>
    </source>
</evidence>
<feature type="transmembrane region" description="Helical" evidence="1">
    <location>
        <begin position="96"/>
        <end position="114"/>
    </location>
</feature>
<feature type="domain" description="Cytochrome c assembly protein" evidence="2">
    <location>
        <begin position="72"/>
        <end position="269"/>
    </location>
</feature>
<keyword evidence="4" id="KW-1185">Reference proteome</keyword>
<feature type="transmembrane region" description="Helical" evidence="1">
    <location>
        <begin position="183"/>
        <end position="205"/>
    </location>
</feature>
<dbReference type="OrthoDB" id="257620at2"/>
<reference evidence="3 4" key="1">
    <citation type="submission" date="2019-02" db="EMBL/GenBank/DDBJ databases">
        <title>Deep-cultivation of Planctomycetes and their phenomic and genomic characterization uncovers novel biology.</title>
        <authorList>
            <person name="Wiegand S."/>
            <person name="Jogler M."/>
            <person name="Boedeker C."/>
            <person name="Pinto D."/>
            <person name="Vollmers J."/>
            <person name="Rivas-Marin E."/>
            <person name="Kohn T."/>
            <person name="Peeters S.H."/>
            <person name="Heuer A."/>
            <person name="Rast P."/>
            <person name="Oberbeckmann S."/>
            <person name="Bunk B."/>
            <person name="Jeske O."/>
            <person name="Meyerdierks A."/>
            <person name="Storesund J.E."/>
            <person name="Kallscheuer N."/>
            <person name="Luecker S."/>
            <person name="Lage O.M."/>
            <person name="Pohl T."/>
            <person name="Merkel B.J."/>
            <person name="Hornburger P."/>
            <person name="Mueller R.-W."/>
            <person name="Bruemmer F."/>
            <person name="Labrenz M."/>
            <person name="Spormann A.M."/>
            <person name="Op Den Camp H."/>
            <person name="Overmann J."/>
            <person name="Amann R."/>
            <person name="Jetten M.S.M."/>
            <person name="Mascher T."/>
            <person name="Medema M.H."/>
            <person name="Devos D.P."/>
            <person name="Kaster A.-K."/>
            <person name="Ovreas L."/>
            <person name="Rohde M."/>
            <person name="Galperin M.Y."/>
            <person name="Jogler C."/>
        </authorList>
    </citation>
    <scope>NUCLEOTIDE SEQUENCE [LARGE SCALE GENOMIC DNA]</scope>
    <source>
        <strain evidence="3 4">CA54</strain>
    </source>
</reference>
<proteinExistence type="predicted"/>
<evidence type="ECO:0000259" key="2">
    <source>
        <dbReference type="Pfam" id="PF01578"/>
    </source>
</evidence>
<dbReference type="AlphaFoldDB" id="A0A5C6BPE5"/>
<comment type="caution">
    <text evidence="3">The sequence shown here is derived from an EMBL/GenBank/DDBJ whole genome shotgun (WGS) entry which is preliminary data.</text>
</comment>
<name>A0A5C6BPE5_9PLAN</name>
<sequence>MNFTNVGIYCFLASYLVAFVLEATRLWGRSKASRLFVLLFAAAGLCAHTIYLLMRSRATNLPPLVGSQQDWMLVLAWLMVLFYLVFTFLDETSAWGVFILPVVLLVVASTYLVGDAPKPLLAAQQNLKMVHAGLLVIGIGGVTIGFVIGMMYLVQHRRLKRKHGQTTGLSMPSLARLARWNRLCVMLSFPLLTAGMLTGVGLGLYSQKTPEPVQFLDPVIIGYGVVWLVMAVLFGWLLRAKPAAGKQVAWMTIWGCGFLLLTIVGLQVLNMDSWHS</sequence>
<dbReference type="RefSeq" id="WP_146371186.1">
    <property type="nucleotide sequence ID" value="NZ_SJPP01000001.1"/>
</dbReference>
<feature type="transmembrane region" description="Helical" evidence="1">
    <location>
        <begin position="71"/>
        <end position="89"/>
    </location>
</feature>
<feature type="transmembrane region" description="Helical" evidence="1">
    <location>
        <begin position="35"/>
        <end position="51"/>
    </location>
</feature>
<dbReference type="PANTHER" id="PTHR38034:SF1">
    <property type="entry name" value="INNER MEMBRANE PROTEIN YPJD"/>
    <property type="match status" value="1"/>
</dbReference>
<feature type="transmembrane region" description="Helical" evidence="1">
    <location>
        <begin position="220"/>
        <end position="238"/>
    </location>
</feature>
<dbReference type="InterPro" id="IPR002541">
    <property type="entry name" value="Cyt_c_assembly"/>
</dbReference>
<dbReference type="Pfam" id="PF01578">
    <property type="entry name" value="Cytochrom_C_asm"/>
    <property type="match status" value="1"/>
</dbReference>
<dbReference type="GO" id="GO:0017004">
    <property type="term" value="P:cytochrome complex assembly"/>
    <property type="evidence" value="ECO:0007669"/>
    <property type="project" value="InterPro"/>
</dbReference>